<dbReference type="EMBL" id="UINC01097176">
    <property type="protein sequence ID" value="SVC54665.1"/>
    <property type="molecule type" value="Genomic_DNA"/>
</dbReference>
<feature type="non-terminal residue" evidence="1">
    <location>
        <position position="1"/>
    </location>
</feature>
<gene>
    <name evidence="1" type="ORF">METZ01_LOCUS307519</name>
</gene>
<proteinExistence type="predicted"/>
<feature type="non-terminal residue" evidence="1">
    <location>
        <position position="68"/>
    </location>
</feature>
<sequence>VFSNFSGQTALYCGACILMGCVSSNDEPSLRIKTSTHDNSLPVVVASHNGKWPKSHPNDILTFSLPDG</sequence>
<reference evidence="1" key="1">
    <citation type="submission" date="2018-05" db="EMBL/GenBank/DDBJ databases">
        <authorList>
            <person name="Lanie J.A."/>
            <person name="Ng W.-L."/>
            <person name="Kazmierczak K.M."/>
            <person name="Andrzejewski T.M."/>
            <person name="Davidsen T.M."/>
            <person name="Wayne K.J."/>
            <person name="Tettelin H."/>
            <person name="Glass J.I."/>
            <person name="Rusch D."/>
            <person name="Podicherti R."/>
            <person name="Tsui H.-C.T."/>
            <person name="Winkler M.E."/>
        </authorList>
    </citation>
    <scope>NUCLEOTIDE SEQUENCE</scope>
</reference>
<protein>
    <submittedName>
        <fullName evidence="1">Uncharacterized protein</fullName>
    </submittedName>
</protein>
<name>A0A382N2X1_9ZZZZ</name>
<accession>A0A382N2X1</accession>
<evidence type="ECO:0000313" key="1">
    <source>
        <dbReference type="EMBL" id="SVC54665.1"/>
    </source>
</evidence>
<organism evidence="1">
    <name type="scientific">marine metagenome</name>
    <dbReference type="NCBI Taxonomy" id="408172"/>
    <lineage>
        <taxon>unclassified sequences</taxon>
        <taxon>metagenomes</taxon>
        <taxon>ecological metagenomes</taxon>
    </lineage>
</organism>
<dbReference type="AlphaFoldDB" id="A0A382N2X1"/>